<evidence type="ECO:0000313" key="1">
    <source>
        <dbReference type="EMBL" id="EGF11230.1"/>
    </source>
</evidence>
<dbReference type="InterPro" id="IPR029039">
    <property type="entry name" value="Flavoprotein-like_sf"/>
</dbReference>
<dbReference type="Gene3D" id="3.40.50.360">
    <property type="match status" value="1"/>
</dbReference>
<accession>F2BBD1</accession>
<reference evidence="1 2" key="1">
    <citation type="submission" date="2011-02" db="EMBL/GenBank/DDBJ databases">
        <authorList>
            <person name="Muzny D."/>
            <person name="Qin X."/>
            <person name="Deng J."/>
            <person name="Jiang H."/>
            <person name="Liu Y."/>
            <person name="Qu J."/>
            <person name="Song X.-Z."/>
            <person name="Zhang L."/>
            <person name="Thornton R."/>
            <person name="Coyle M."/>
            <person name="Francisco L."/>
            <person name="Jackson L."/>
            <person name="Javaid M."/>
            <person name="Korchina V."/>
            <person name="Kovar C."/>
            <person name="Mata R."/>
            <person name="Mathew T."/>
            <person name="Ngo R."/>
            <person name="Nguyen L."/>
            <person name="Nguyen N."/>
            <person name="Okwuonu G."/>
            <person name="Ongeri F."/>
            <person name="Pham C."/>
            <person name="Simmons D."/>
            <person name="Wilczek-Boney K."/>
            <person name="Hale W."/>
            <person name="Jakkamsetti A."/>
            <person name="Pham P."/>
            <person name="Ruth R."/>
            <person name="San Lucas F."/>
            <person name="Warren J."/>
            <person name="Zhang J."/>
            <person name="Zhao Z."/>
            <person name="Zhou C."/>
            <person name="Zhu D."/>
            <person name="Lee S."/>
            <person name="Bess C."/>
            <person name="Blankenburg K."/>
            <person name="Forbes L."/>
            <person name="Fu Q."/>
            <person name="Gubbala S."/>
            <person name="Hirani K."/>
            <person name="Jayaseelan J.C."/>
            <person name="Lara F."/>
            <person name="Munidasa M."/>
            <person name="Palculict T."/>
            <person name="Patil S."/>
            <person name="Pu L.-L."/>
            <person name="Saada N."/>
            <person name="Tang L."/>
            <person name="Weissenberger G."/>
            <person name="Zhu Y."/>
            <person name="Hemphill L."/>
            <person name="Shang Y."/>
            <person name="Youmans B."/>
            <person name="Ayvaz T."/>
            <person name="Ross M."/>
            <person name="Santibanez J."/>
            <person name="Aqrawi P."/>
            <person name="Gross S."/>
            <person name="Joshi V."/>
            <person name="Fowler G."/>
            <person name="Nazareth L."/>
            <person name="Reid J."/>
            <person name="Worley K."/>
            <person name="Petrosino J."/>
            <person name="Highlander S."/>
            <person name="Gibbs R."/>
        </authorList>
    </citation>
    <scope>NUCLEOTIDE SEQUENCE [LARGE SCALE GENOMIC DNA]</scope>
    <source>
        <strain evidence="1 2">ATCC BAA-1200</strain>
    </source>
</reference>
<dbReference type="AlphaFoldDB" id="F2BBD1"/>
<keyword evidence="2" id="KW-1185">Reference proteome</keyword>
<sequence>MSLRYCNADYRPMFAFHTIDSNAGYTEAALQAIEQSATDYVAWLDAPAQAA</sequence>
<dbReference type="Proteomes" id="UP000004105">
    <property type="component" value="Unassembled WGS sequence"/>
</dbReference>
<organism evidence="1 2">
    <name type="scientific">Neisseria bacilliformis ATCC BAA-1200</name>
    <dbReference type="NCBI Taxonomy" id="888742"/>
    <lineage>
        <taxon>Bacteria</taxon>
        <taxon>Pseudomonadati</taxon>
        <taxon>Pseudomonadota</taxon>
        <taxon>Betaproteobacteria</taxon>
        <taxon>Neisseriales</taxon>
        <taxon>Neisseriaceae</taxon>
        <taxon>Neisseria</taxon>
    </lineage>
</organism>
<dbReference type="HOGENOM" id="CLU_3101236_0_0_4"/>
<dbReference type="EMBL" id="AFAY01000021">
    <property type="protein sequence ID" value="EGF11230.1"/>
    <property type="molecule type" value="Genomic_DNA"/>
</dbReference>
<name>F2BBD1_9NEIS</name>
<comment type="caution">
    <text evidence="1">The sequence shown here is derived from an EMBL/GenBank/DDBJ whole genome shotgun (WGS) entry which is preliminary data.</text>
</comment>
<protein>
    <submittedName>
        <fullName evidence="1">General stress protein 14</fullName>
    </submittedName>
</protein>
<evidence type="ECO:0000313" key="2">
    <source>
        <dbReference type="Proteomes" id="UP000004105"/>
    </source>
</evidence>
<gene>
    <name evidence="1" type="ORF">HMPREF9123_1036</name>
</gene>
<proteinExistence type="predicted"/>